<evidence type="ECO:0000256" key="9">
    <source>
        <dbReference type="ARBA" id="ARBA00023136"/>
    </source>
</evidence>
<keyword evidence="7" id="KW-0573">Peptidoglycan synthesis</keyword>
<evidence type="ECO:0000256" key="1">
    <source>
        <dbReference type="ARBA" id="ARBA00004141"/>
    </source>
</evidence>
<dbReference type="EMBL" id="PEXU01000021">
    <property type="protein sequence ID" value="PIS42765.1"/>
    <property type="molecule type" value="Genomic_DNA"/>
</dbReference>
<keyword evidence="10" id="KW-0961">Cell wall biogenesis/degradation</keyword>
<protein>
    <submittedName>
        <fullName evidence="12">Rod shape-determining protein RodA</fullName>
    </submittedName>
</protein>
<dbReference type="PANTHER" id="PTHR30474:SF1">
    <property type="entry name" value="PEPTIDOGLYCAN GLYCOSYLTRANSFERASE MRDB"/>
    <property type="match status" value="1"/>
</dbReference>
<dbReference type="GO" id="GO:0015648">
    <property type="term" value="F:lipid-linked peptidoglycan transporter activity"/>
    <property type="evidence" value="ECO:0007669"/>
    <property type="project" value="TreeGrafter"/>
</dbReference>
<dbReference type="AlphaFoldDB" id="A0A2H0YWA1"/>
<feature type="transmembrane region" description="Helical" evidence="11">
    <location>
        <begin position="103"/>
        <end position="125"/>
    </location>
</feature>
<dbReference type="PANTHER" id="PTHR30474">
    <property type="entry name" value="CELL CYCLE PROTEIN"/>
    <property type="match status" value="1"/>
</dbReference>
<feature type="transmembrane region" description="Helical" evidence="11">
    <location>
        <begin position="47"/>
        <end position="67"/>
    </location>
</feature>
<dbReference type="InterPro" id="IPR001182">
    <property type="entry name" value="FtsW/RodA"/>
</dbReference>
<dbReference type="GO" id="GO:0009252">
    <property type="term" value="P:peptidoglycan biosynthetic process"/>
    <property type="evidence" value="ECO:0007669"/>
    <property type="project" value="UniProtKB-KW"/>
</dbReference>
<evidence type="ECO:0000256" key="10">
    <source>
        <dbReference type="ARBA" id="ARBA00023316"/>
    </source>
</evidence>
<feature type="transmembrane region" description="Helical" evidence="11">
    <location>
        <begin position="265"/>
        <end position="291"/>
    </location>
</feature>
<evidence type="ECO:0000313" key="13">
    <source>
        <dbReference type="Proteomes" id="UP000231542"/>
    </source>
</evidence>
<keyword evidence="4" id="KW-0808">Transferase</keyword>
<dbReference type="Pfam" id="PF01098">
    <property type="entry name" value="FTSW_RODA_SPOVE"/>
    <property type="match status" value="1"/>
</dbReference>
<dbReference type="NCBIfam" id="TIGR02210">
    <property type="entry name" value="rodA_shape"/>
    <property type="match status" value="1"/>
</dbReference>
<evidence type="ECO:0000256" key="11">
    <source>
        <dbReference type="SAM" id="Phobius"/>
    </source>
</evidence>
<reference evidence="12 13" key="1">
    <citation type="submission" date="2017-09" db="EMBL/GenBank/DDBJ databases">
        <title>Depth-based differentiation of microbial function through sediment-hosted aquifers and enrichment of novel symbionts in the deep terrestrial subsurface.</title>
        <authorList>
            <person name="Probst A.J."/>
            <person name="Ladd B."/>
            <person name="Jarett J.K."/>
            <person name="Geller-Mcgrath D.E."/>
            <person name="Sieber C.M."/>
            <person name="Emerson J.B."/>
            <person name="Anantharaman K."/>
            <person name="Thomas B.C."/>
            <person name="Malmstrom R."/>
            <person name="Stieglmeier M."/>
            <person name="Klingl A."/>
            <person name="Woyke T."/>
            <person name="Ryan C.M."/>
            <person name="Banfield J.F."/>
        </authorList>
    </citation>
    <scope>NUCLEOTIDE SEQUENCE [LARGE SCALE GENOMIC DNA]</scope>
    <source>
        <strain evidence="12">CG08_land_8_20_14_0_20_40_16</strain>
    </source>
</reference>
<evidence type="ECO:0000256" key="5">
    <source>
        <dbReference type="ARBA" id="ARBA00022692"/>
    </source>
</evidence>
<dbReference type="GO" id="GO:0051301">
    <property type="term" value="P:cell division"/>
    <property type="evidence" value="ECO:0007669"/>
    <property type="project" value="InterPro"/>
</dbReference>
<evidence type="ECO:0000313" key="12">
    <source>
        <dbReference type="EMBL" id="PIS42765.1"/>
    </source>
</evidence>
<comment type="caution">
    <text evidence="12">The sequence shown here is derived from an EMBL/GenBank/DDBJ whole genome shotgun (WGS) entry which is preliminary data.</text>
</comment>
<sequence length="370" mass="41634">MILQKYFSQIKKFDWILLSITLLLVIFGLVAIYSIAVNMEESDYGLLIKQIIALILGIILVFVFGFIDYRTLRSYANLLYWLGVIALVGVLIFGTTIRGTKGWYSIFGQVFQPVEIVKILIIIFLSKYLSAKSSVGFNFKNLLVSFLFVTLPLGLVLFQPDLGSAAIFIVLWMGMIWLTKVKKSYMVLIIVFLILCFLVSWFFFLKDYQKDRIITFLQPNRDPLGQGYNITQSIVAVGSGQFWGRGLSLGPQSRLNFLPAKETDFIFSVIAEALGFVGSFFVLALFGLLFWRIVRIMRKSQDDFGIFLTWGILLMIVVQVFINIGMNLGLAPVAGLPLPFLSAGGSSLLVNLMAIGILQSVYLRQRKSIA</sequence>
<dbReference type="InterPro" id="IPR011923">
    <property type="entry name" value="RodA/MrdB"/>
</dbReference>
<dbReference type="GO" id="GO:0071555">
    <property type="term" value="P:cell wall organization"/>
    <property type="evidence" value="ECO:0007669"/>
    <property type="project" value="UniProtKB-KW"/>
</dbReference>
<feature type="transmembrane region" description="Helical" evidence="11">
    <location>
        <begin position="137"/>
        <end position="156"/>
    </location>
</feature>
<organism evidence="12 13">
    <name type="scientific">Candidatus Kerfeldbacteria bacterium CG08_land_8_20_14_0_20_40_16</name>
    <dbReference type="NCBI Taxonomy" id="2014244"/>
    <lineage>
        <taxon>Bacteria</taxon>
        <taxon>Candidatus Kerfeldiibacteriota</taxon>
    </lineage>
</organism>
<keyword evidence="9 11" id="KW-0472">Membrane</keyword>
<keyword evidence="5 11" id="KW-0812">Transmembrane</keyword>
<proteinExistence type="predicted"/>
<accession>A0A2H0YWA1</accession>
<keyword evidence="8 11" id="KW-1133">Transmembrane helix</keyword>
<dbReference type="Proteomes" id="UP000231542">
    <property type="component" value="Unassembled WGS sequence"/>
</dbReference>
<name>A0A2H0YWA1_9BACT</name>
<gene>
    <name evidence="12" type="ORF">COT24_01805</name>
</gene>
<dbReference type="InterPro" id="IPR018365">
    <property type="entry name" value="Cell_cycle_FtsW-rel_CS"/>
</dbReference>
<keyword evidence="2" id="KW-1003">Cell membrane</keyword>
<dbReference type="GO" id="GO:0016757">
    <property type="term" value="F:glycosyltransferase activity"/>
    <property type="evidence" value="ECO:0007669"/>
    <property type="project" value="UniProtKB-KW"/>
</dbReference>
<feature type="transmembrane region" description="Helical" evidence="11">
    <location>
        <begin position="185"/>
        <end position="204"/>
    </location>
</feature>
<evidence type="ECO:0000256" key="7">
    <source>
        <dbReference type="ARBA" id="ARBA00022984"/>
    </source>
</evidence>
<dbReference type="GO" id="GO:0005886">
    <property type="term" value="C:plasma membrane"/>
    <property type="evidence" value="ECO:0007669"/>
    <property type="project" value="TreeGrafter"/>
</dbReference>
<evidence type="ECO:0000256" key="4">
    <source>
        <dbReference type="ARBA" id="ARBA00022679"/>
    </source>
</evidence>
<keyword evidence="6" id="KW-0133">Cell shape</keyword>
<dbReference type="GO" id="GO:0032153">
    <property type="term" value="C:cell division site"/>
    <property type="evidence" value="ECO:0007669"/>
    <property type="project" value="TreeGrafter"/>
</dbReference>
<evidence type="ECO:0000256" key="8">
    <source>
        <dbReference type="ARBA" id="ARBA00022989"/>
    </source>
</evidence>
<feature type="transmembrane region" description="Helical" evidence="11">
    <location>
        <begin position="303"/>
        <end position="326"/>
    </location>
</feature>
<evidence type="ECO:0000256" key="3">
    <source>
        <dbReference type="ARBA" id="ARBA00022676"/>
    </source>
</evidence>
<dbReference type="GO" id="GO:0008360">
    <property type="term" value="P:regulation of cell shape"/>
    <property type="evidence" value="ECO:0007669"/>
    <property type="project" value="UniProtKB-KW"/>
</dbReference>
<feature type="transmembrane region" description="Helical" evidence="11">
    <location>
        <begin position="15"/>
        <end position="35"/>
    </location>
</feature>
<evidence type="ECO:0000256" key="6">
    <source>
        <dbReference type="ARBA" id="ARBA00022960"/>
    </source>
</evidence>
<feature type="transmembrane region" description="Helical" evidence="11">
    <location>
        <begin position="162"/>
        <end position="178"/>
    </location>
</feature>
<feature type="transmembrane region" description="Helical" evidence="11">
    <location>
        <begin position="79"/>
        <end position="97"/>
    </location>
</feature>
<feature type="transmembrane region" description="Helical" evidence="11">
    <location>
        <begin position="338"/>
        <end position="358"/>
    </location>
</feature>
<dbReference type="PROSITE" id="PS00428">
    <property type="entry name" value="FTSW_RODA_SPOVE"/>
    <property type="match status" value="1"/>
</dbReference>
<evidence type="ECO:0000256" key="2">
    <source>
        <dbReference type="ARBA" id="ARBA00022475"/>
    </source>
</evidence>
<keyword evidence="3" id="KW-0328">Glycosyltransferase</keyword>
<comment type="subcellular location">
    <subcellularLocation>
        <location evidence="1">Membrane</location>
        <topology evidence="1">Multi-pass membrane protein</topology>
    </subcellularLocation>
</comment>